<dbReference type="RefSeq" id="WP_111195710.1">
    <property type="nucleotide sequence ID" value="NZ_QKVK01000001.1"/>
</dbReference>
<accession>A0A2W2CDR4</accession>
<evidence type="ECO:0000313" key="2">
    <source>
        <dbReference type="Proteomes" id="UP000248795"/>
    </source>
</evidence>
<evidence type="ECO:0000313" key="1">
    <source>
        <dbReference type="EMBL" id="PZF78383.1"/>
    </source>
</evidence>
<dbReference type="Proteomes" id="UP000248795">
    <property type="component" value="Unassembled WGS sequence"/>
</dbReference>
<proteinExistence type="predicted"/>
<reference evidence="2" key="1">
    <citation type="submission" date="2018-06" db="EMBL/GenBank/DDBJ databases">
        <title>Aestuariibacter litoralis strain KCTC 52945T.</title>
        <authorList>
            <person name="Li X."/>
            <person name="Salam N."/>
            <person name="Li J.-L."/>
            <person name="Chen Y.-M."/>
            <person name="Yang Z.-W."/>
            <person name="Zhang L.-Y."/>
            <person name="Han M.-X."/>
            <person name="Xiao M."/>
            <person name="Li W.-J."/>
        </authorList>
    </citation>
    <scope>NUCLEOTIDE SEQUENCE [LARGE SCALE GENOMIC DNA]</scope>
    <source>
        <strain evidence="2">KCTC 52945</strain>
    </source>
</reference>
<sequence>MTKLEKIEQDIASLTPGEVAKLAQWFAEYQAELWDKQLESDAESGRLDSLADEALASHHAGKTRPLAD</sequence>
<gene>
    <name evidence="1" type="ORF">DK847_00740</name>
</gene>
<dbReference type="EMBL" id="QKVK01000001">
    <property type="protein sequence ID" value="PZF78383.1"/>
    <property type="molecule type" value="Genomic_DNA"/>
</dbReference>
<comment type="caution">
    <text evidence="1">The sequence shown here is derived from an EMBL/GenBank/DDBJ whole genome shotgun (WGS) entry which is preliminary data.</text>
</comment>
<organism evidence="1 2">
    <name type="scientific">Aestuariivirga litoralis</name>
    <dbReference type="NCBI Taxonomy" id="2650924"/>
    <lineage>
        <taxon>Bacteria</taxon>
        <taxon>Pseudomonadati</taxon>
        <taxon>Pseudomonadota</taxon>
        <taxon>Alphaproteobacteria</taxon>
        <taxon>Hyphomicrobiales</taxon>
        <taxon>Aestuariivirgaceae</taxon>
        <taxon>Aestuariivirga</taxon>
    </lineage>
</organism>
<keyword evidence="2" id="KW-1185">Reference proteome</keyword>
<protein>
    <submittedName>
        <fullName evidence="1">Uncharacterized protein</fullName>
    </submittedName>
</protein>
<dbReference type="AlphaFoldDB" id="A0A2W2CDR4"/>
<name>A0A2W2CDR4_9HYPH</name>